<accession>A0A9N9A7A2</accession>
<dbReference type="EMBL" id="CAJVPV010002150">
    <property type="protein sequence ID" value="CAG8519050.1"/>
    <property type="molecule type" value="Genomic_DNA"/>
</dbReference>
<evidence type="ECO:0000256" key="1">
    <source>
        <dbReference type="SAM" id="MobiDB-lite"/>
    </source>
</evidence>
<evidence type="ECO:0000313" key="3">
    <source>
        <dbReference type="Proteomes" id="UP000789342"/>
    </source>
</evidence>
<feature type="compositionally biased region" description="Polar residues" evidence="1">
    <location>
        <begin position="1"/>
        <end position="10"/>
    </location>
</feature>
<reference evidence="2" key="1">
    <citation type="submission" date="2021-06" db="EMBL/GenBank/DDBJ databases">
        <authorList>
            <person name="Kallberg Y."/>
            <person name="Tangrot J."/>
            <person name="Rosling A."/>
        </authorList>
    </citation>
    <scope>NUCLEOTIDE SEQUENCE</scope>
    <source>
        <strain evidence="2">CL551</strain>
    </source>
</reference>
<dbReference type="AlphaFoldDB" id="A0A9N9A7A2"/>
<comment type="caution">
    <text evidence="2">The sequence shown here is derived from an EMBL/GenBank/DDBJ whole genome shotgun (WGS) entry which is preliminary data.</text>
</comment>
<feature type="region of interest" description="Disordered" evidence="1">
    <location>
        <begin position="1"/>
        <end position="34"/>
    </location>
</feature>
<organism evidence="2 3">
    <name type="scientific">Acaulospora morrowiae</name>
    <dbReference type="NCBI Taxonomy" id="94023"/>
    <lineage>
        <taxon>Eukaryota</taxon>
        <taxon>Fungi</taxon>
        <taxon>Fungi incertae sedis</taxon>
        <taxon>Mucoromycota</taxon>
        <taxon>Glomeromycotina</taxon>
        <taxon>Glomeromycetes</taxon>
        <taxon>Diversisporales</taxon>
        <taxon>Acaulosporaceae</taxon>
        <taxon>Acaulospora</taxon>
    </lineage>
</organism>
<sequence length="67" mass="7819">MYAENQNIASETKPEATAVDNIVEDDPGEFSERLEPNKFTENKNRRNFTALNNINERRLIFYVIDPD</sequence>
<gene>
    <name evidence="2" type="ORF">AMORRO_LOCUS4107</name>
</gene>
<proteinExistence type="predicted"/>
<protein>
    <submittedName>
        <fullName evidence="2">14911_t:CDS:1</fullName>
    </submittedName>
</protein>
<evidence type="ECO:0000313" key="2">
    <source>
        <dbReference type="EMBL" id="CAG8519050.1"/>
    </source>
</evidence>
<name>A0A9N9A7A2_9GLOM</name>
<keyword evidence="3" id="KW-1185">Reference proteome</keyword>
<dbReference type="Proteomes" id="UP000789342">
    <property type="component" value="Unassembled WGS sequence"/>
</dbReference>